<evidence type="ECO:0000313" key="1">
    <source>
        <dbReference type="EMBL" id="KAK8847024.1"/>
    </source>
</evidence>
<name>A0ABR2HGV4_9EUKA</name>
<keyword evidence="2" id="KW-1185">Reference proteome</keyword>
<dbReference type="InterPro" id="IPR053139">
    <property type="entry name" value="Surface_bspA-like"/>
</dbReference>
<dbReference type="InterPro" id="IPR032675">
    <property type="entry name" value="LRR_dom_sf"/>
</dbReference>
<dbReference type="EMBL" id="JAPFFF010000028">
    <property type="protein sequence ID" value="KAK8847024.1"/>
    <property type="molecule type" value="Genomic_DNA"/>
</dbReference>
<accession>A0ABR2HGV4</accession>
<proteinExistence type="predicted"/>
<dbReference type="Proteomes" id="UP001470230">
    <property type="component" value="Unassembled WGS sequence"/>
</dbReference>
<sequence>MKSVEIPSSLTDISYYAFYQCPSLTHVSAFGECKSLKKVVLPSSLEKIKDNAFCQCSELKDIDIPSSVESLCLGVFSNCSKLTKDNLT</sequence>
<dbReference type="Gene3D" id="3.80.10.10">
    <property type="entry name" value="Ribonuclease Inhibitor"/>
    <property type="match status" value="2"/>
</dbReference>
<dbReference type="InterPro" id="IPR026906">
    <property type="entry name" value="LRR_5"/>
</dbReference>
<reference evidence="1 2" key="1">
    <citation type="submission" date="2024-04" db="EMBL/GenBank/DDBJ databases">
        <title>Tritrichomonas musculus Genome.</title>
        <authorList>
            <person name="Alves-Ferreira E."/>
            <person name="Grigg M."/>
            <person name="Lorenzi H."/>
            <person name="Galac M."/>
        </authorList>
    </citation>
    <scope>NUCLEOTIDE SEQUENCE [LARGE SCALE GENOMIC DNA]</scope>
    <source>
        <strain evidence="1 2">EAF2021</strain>
    </source>
</reference>
<protein>
    <recommendedName>
        <fullName evidence="3">Leucine-rich repeat domain-containing protein</fullName>
    </recommendedName>
</protein>
<dbReference type="PANTHER" id="PTHR45661:SF3">
    <property type="entry name" value="IG-LIKE DOMAIN-CONTAINING PROTEIN"/>
    <property type="match status" value="1"/>
</dbReference>
<evidence type="ECO:0008006" key="3">
    <source>
        <dbReference type="Google" id="ProtNLM"/>
    </source>
</evidence>
<dbReference type="PANTHER" id="PTHR45661">
    <property type="entry name" value="SURFACE ANTIGEN"/>
    <property type="match status" value="1"/>
</dbReference>
<dbReference type="Pfam" id="PF13306">
    <property type="entry name" value="LRR_5"/>
    <property type="match status" value="2"/>
</dbReference>
<comment type="caution">
    <text evidence="1">The sequence shown here is derived from an EMBL/GenBank/DDBJ whole genome shotgun (WGS) entry which is preliminary data.</text>
</comment>
<gene>
    <name evidence="1" type="ORF">M9Y10_019599</name>
</gene>
<organism evidence="1 2">
    <name type="scientific">Tritrichomonas musculus</name>
    <dbReference type="NCBI Taxonomy" id="1915356"/>
    <lineage>
        <taxon>Eukaryota</taxon>
        <taxon>Metamonada</taxon>
        <taxon>Parabasalia</taxon>
        <taxon>Tritrichomonadida</taxon>
        <taxon>Tritrichomonadidae</taxon>
        <taxon>Tritrichomonas</taxon>
    </lineage>
</organism>
<dbReference type="SUPFAM" id="SSF52058">
    <property type="entry name" value="L domain-like"/>
    <property type="match status" value="1"/>
</dbReference>
<evidence type="ECO:0000313" key="2">
    <source>
        <dbReference type="Proteomes" id="UP001470230"/>
    </source>
</evidence>